<dbReference type="RefSeq" id="WP_253770757.1">
    <property type="nucleotide sequence ID" value="NZ_JAMTCK010000005.1"/>
</dbReference>
<evidence type="ECO:0000256" key="2">
    <source>
        <dbReference type="SAM" id="SignalP"/>
    </source>
</evidence>
<protein>
    <recommendedName>
        <fullName evidence="5">Secreted protein</fullName>
    </recommendedName>
</protein>
<evidence type="ECO:0000313" key="4">
    <source>
        <dbReference type="Proteomes" id="UP001206128"/>
    </source>
</evidence>
<comment type="caution">
    <text evidence="3">The sequence shown here is derived from an EMBL/GenBank/DDBJ whole genome shotgun (WGS) entry which is preliminary data.</text>
</comment>
<accession>A0AAE3KGC0</accession>
<dbReference type="Proteomes" id="UP001206128">
    <property type="component" value="Unassembled WGS sequence"/>
</dbReference>
<feature type="chain" id="PRO_5042159778" description="Secreted protein" evidence="2">
    <location>
        <begin position="20"/>
        <end position="95"/>
    </location>
</feature>
<dbReference type="EMBL" id="JAMTCK010000005">
    <property type="protein sequence ID" value="MCP2165697.1"/>
    <property type="molecule type" value="Genomic_DNA"/>
</dbReference>
<organism evidence="3 4">
    <name type="scientific">Goodfellowiella coeruleoviolacea</name>
    <dbReference type="NCBI Taxonomy" id="334858"/>
    <lineage>
        <taxon>Bacteria</taxon>
        <taxon>Bacillati</taxon>
        <taxon>Actinomycetota</taxon>
        <taxon>Actinomycetes</taxon>
        <taxon>Pseudonocardiales</taxon>
        <taxon>Pseudonocardiaceae</taxon>
        <taxon>Goodfellowiella</taxon>
    </lineage>
</organism>
<evidence type="ECO:0008006" key="5">
    <source>
        <dbReference type="Google" id="ProtNLM"/>
    </source>
</evidence>
<evidence type="ECO:0000313" key="3">
    <source>
        <dbReference type="EMBL" id="MCP2165697.1"/>
    </source>
</evidence>
<feature type="signal peptide" evidence="2">
    <location>
        <begin position="1"/>
        <end position="19"/>
    </location>
</feature>
<feature type="region of interest" description="Disordered" evidence="1">
    <location>
        <begin position="57"/>
        <end position="95"/>
    </location>
</feature>
<sequence length="95" mass="9547">MALVARIAAVLPIAGAVTAAVALTGAAVFTVAKAGCADPGHYVRHDNGVVELVGGCTDQQHLPVPSGRPQDRSTKDRGPDDGSNANTAGAGQYRP</sequence>
<proteinExistence type="predicted"/>
<keyword evidence="4" id="KW-1185">Reference proteome</keyword>
<keyword evidence="2" id="KW-0732">Signal</keyword>
<reference evidence="3" key="1">
    <citation type="submission" date="2022-06" db="EMBL/GenBank/DDBJ databases">
        <title>Genomic Encyclopedia of Archaeal and Bacterial Type Strains, Phase II (KMG-II): from individual species to whole genera.</title>
        <authorList>
            <person name="Goeker M."/>
        </authorList>
    </citation>
    <scope>NUCLEOTIDE SEQUENCE</scope>
    <source>
        <strain evidence="3">DSM 43935</strain>
    </source>
</reference>
<dbReference type="AlphaFoldDB" id="A0AAE3KGC0"/>
<evidence type="ECO:0000256" key="1">
    <source>
        <dbReference type="SAM" id="MobiDB-lite"/>
    </source>
</evidence>
<name>A0AAE3KGC0_9PSEU</name>
<feature type="compositionally biased region" description="Basic and acidic residues" evidence="1">
    <location>
        <begin position="69"/>
        <end position="80"/>
    </location>
</feature>
<gene>
    <name evidence="3" type="ORF">LX83_002555</name>
</gene>